<organism evidence="3 4">
    <name type="scientific">Cryobacterium fucosi</name>
    <dbReference type="NCBI Taxonomy" id="1259157"/>
    <lineage>
        <taxon>Bacteria</taxon>
        <taxon>Bacillati</taxon>
        <taxon>Actinomycetota</taxon>
        <taxon>Actinomycetes</taxon>
        <taxon>Micrococcales</taxon>
        <taxon>Microbacteriaceae</taxon>
        <taxon>Cryobacterium</taxon>
    </lineage>
</organism>
<keyword evidence="2" id="KW-0472">Membrane</keyword>
<dbReference type="EMBL" id="SOHH01000011">
    <property type="protein sequence ID" value="TFD83233.1"/>
    <property type="molecule type" value="Genomic_DNA"/>
</dbReference>
<keyword evidence="2" id="KW-0812">Transmembrane</keyword>
<accession>A0A4R9BFN1</accession>
<dbReference type="AlphaFoldDB" id="A0A4R9BFN1"/>
<protein>
    <submittedName>
        <fullName evidence="3">DUF4245 domain-containing protein</fullName>
    </submittedName>
</protein>
<gene>
    <name evidence="3" type="ORF">E3T48_00620</name>
</gene>
<comment type="caution">
    <text evidence="3">The sequence shown here is derived from an EMBL/GenBank/DDBJ whole genome shotgun (WGS) entry which is preliminary data.</text>
</comment>
<feature type="compositionally biased region" description="Basic and acidic residues" evidence="1">
    <location>
        <begin position="15"/>
        <end position="26"/>
    </location>
</feature>
<name>A0A4R9BFN1_9MICO</name>
<evidence type="ECO:0000256" key="2">
    <source>
        <dbReference type="SAM" id="Phobius"/>
    </source>
</evidence>
<keyword evidence="2" id="KW-1133">Transmembrane helix</keyword>
<dbReference type="RefSeq" id="WP_134521957.1">
    <property type="nucleotide sequence ID" value="NZ_SOHH01000011.1"/>
</dbReference>
<keyword evidence="4" id="KW-1185">Reference proteome</keyword>
<evidence type="ECO:0000313" key="3">
    <source>
        <dbReference type="EMBL" id="TFD83233.1"/>
    </source>
</evidence>
<feature type="transmembrane region" description="Helical" evidence="2">
    <location>
        <begin position="40"/>
        <end position="61"/>
    </location>
</feature>
<proteinExistence type="predicted"/>
<sequence>MSAAKRAPRVVAELGRPETAEETRSRLAENSRTYRARKTVNNLVLSLLVTVGAVIVIVLLVPRSEAPLDRPVDFATVAAQVQTGIDEPLLVPDLPADWRANAAQWRLGGSDKIPSWYIGLLTPANEFIALTQGLGANPSWVAAQLENAPATDTVTIDDVTWDVYRNTAPENDRGNFDYALVTEAGTSAYLLVGTAPEAEFAELAGVLAGQISANTNTNTNGGQ</sequence>
<evidence type="ECO:0000256" key="1">
    <source>
        <dbReference type="SAM" id="MobiDB-lite"/>
    </source>
</evidence>
<dbReference type="OrthoDB" id="4801970at2"/>
<feature type="region of interest" description="Disordered" evidence="1">
    <location>
        <begin position="1"/>
        <end position="26"/>
    </location>
</feature>
<dbReference type="InterPro" id="IPR025339">
    <property type="entry name" value="DUF4245"/>
</dbReference>
<reference evidence="3 4" key="1">
    <citation type="submission" date="2019-03" db="EMBL/GenBank/DDBJ databases">
        <title>Genomics of glacier-inhabiting Cryobacterium strains.</title>
        <authorList>
            <person name="Liu Q."/>
            <person name="Xin Y.-H."/>
        </authorList>
    </citation>
    <scope>NUCLEOTIDE SEQUENCE [LARGE SCALE GENOMIC DNA]</scope>
    <source>
        <strain evidence="3 4">Hh4</strain>
    </source>
</reference>
<dbReference type="Proteomes" id="UP000298313">
    <property type="component" value="Unassembled WGS sequence"/>
</dbReference>
<evidence type="ECO:0000313" key="4">
    <source>
        <dbReference type="Proteomes" id="UP000298313"/>
    </source>
</evidence>
<dbReference type="Pfam" id="PF14030">
    <property type="entry name" value="DUF4245"/>
    <property type="match status" value="1"/>
</dbReference>